<reference evidence="9 10" key="1">
    <citation type="journal article" date="2004" name="Nature">
        <title>Genome evolution in yeasts.</title>
        <authorList>
            <consortium name="Genolevures"/>
            <person name="Dujon B."/>
            <person name="Sherman D."/>
            <person name="Fischer G."/>
            <person name="Durrens P."/>
            <person name="Casaregola S."/>
            <person name="Lafontaine I."/>
            <person name="de Montigny J."/>
            <person name="Marck C."/>
            <person name="Neuveglise C."/>
            <person name="Talla E."/>
            <person name="Goffard N."/>
            <person name="Frangeul L."/>
            <person name="Aigle M."/>
            <person name="Anthouard V."/>
            <person name="Babour A."/>
            <person name="Barbe V."/>
            <person name="Barnay S."/>
            <person name="Blanchin S."/>
            <person name="Beckerich J.M."/>
            <person name="Beyne E."/>
            <person name="Bleykasten C."/>
            <person name="Boisrame A."/>
            <person name="Boyer J."/>
            <person name="Cattolico L."/>
            <person name="Confanioleri F."/>
            <person name="de Daruvar A."/>
            <person name="Despons L."/>
            <person name="Fabre E."/>
            <person name="Fairhead C."/>
            <person name="Ferry-Dumazet H."/>
            <person name="Groppi A."/>
            <person name="Hantraye F."/>
            <person name="Hennequin C."/>
            <person name="Jauniaux N."/>
            <person name="Joyet P."/>
            <person name="Kachouri R."/>
            <person name="Kerrest A."/>
            <person name="Koszul R."/>
            <person name="Lemaire M."/>
            <person name="Lesur I."/>
            <person name="Ma L."/>
            <person name="Muller H."/>
            <person name="Nicaud J.M."/>
            <person name="Nikolski M."/>
            <person name="Oztas S."/>
            <person name="Ozier-Kalogeropoulos O."/>
            <person name="Pellenz S."/>
            <person name="Potier S."/>
            <person name="Richard G.F."/>
            <person name="Straub M.L."/>
            <person name="Suleau A."/>
            <person name="Swennene D."/>
            <person name="Tekaia F."/>
            <person name="Wesolowski-Louvel M."/>
            <person name="Westhof E."/>
            <person name="Wirth B."/>
            <person name="Zeniou-Meyer M."/>
            <person name="Zivanovic I."/>
            <person name="Bolotin-Fukuhara M."/>
            <person name="Thierry A."/>
            <person name="Bouchier C."/>
            <person name="Caudron B."/>
            <person name="Scarpelli C."/>
            <person name="Gaillardin C."/>
            <person name="Weissenbach J."/>
            <person name="Wincker P."/>
            <person name="Souciet J.L."/>
        </authorList>
    </citation>
    <scope>NUCLEOTIDE SEQUENCE [LARGE SCALE GENOMIC DNA]</scope>
    <source>
        <strain evidence="10">ATCC 36239 / CBS 767 / BCRC 21394 / JCM 1990 / NBRC 0083 / IGC 2968</strain>
    </source>
</reference>
<dbReference type="GeneID" id="2905186"/>
<dbReference type="InterPro" id="IPR019786">
    <property type="entry name" value="Zinc_finger_PHD-type_CS"/>
</dbReference>
<keyword evidence="5" id="KW-0539">Nucleus</keyword>
<dbReference type="PROSITE" id="PS01359">
    <property type="entry name" value="ZF_PHD_1"/>
    <property type="match status" value="1"/>
</dbReference>
<evidence type="ECO:0000259" key="8">
    <source>
        <dbReference type="PROSITE" id="PS50016"/>
    </source>
</evidence>
<evidence type="ECO:0000256" key="7">
    <source>
        <dbReference type="SAM" id="MobiDB-lite"/>
    </source>
</evidence>
<keyword evidence="3 6" id="KW-0863">Zinc-finger</keyword>
<feature type="compositionally biased region" description="Basic and acidic residues" evidence="7">
    <location>
        <begin position="65"/>
        <end position="75"/>
    </location>
</feature>
<dbReference type="InParanoid" id="Q6BHR2"/>
<evidence type="ECO:0000256" key="2">
    <source>
        <dbReference type="ARBA" id="ARBA00022723"/>
    </source>
</evidence>
<protein>
    <submittedName>
        <fullName evidence="9">DEHA2G16522p</fullName>
    </submittedName>
</protein>
<dbReference type="InterPro" id="IPR001965">
    <property type="entry name" value="Znf_PHD"/>
</dbReference>
<evidence type="ECO:0000256" key="6">
    <source>
        <dbReference type="PROSITE-ProRule" id="PRU00146"/>
    </source>
</evidence>
<dbReference type="GO" id="GO:0048188">
    <property type="term" value="C:Set1C/COMPASS complex"/>
    <property type="evidence" value="ECO:0007669"/>
    <property type="project" value="InterPro"/>
</dbReference>
<dbReference type="InterPro" id="IPR011011">
    <property type="entry name" value="Znf_FYVE_PHD"/>
</dbReference>
<dbReference type="eggNOG" id="KOG1632">
    <property type="taxonomic scope" value="Eukaryota"/>
</dbReference>
<dbReference type="SMART" id="SM00249">
    <property type="entry name" value="PHD"/>
    <property type="match status" value="1"/>
</dbReference>
<gene>
    <name evidence="9" type="ordered locus">DEHA2G16522g</name>
</gene>
<evidence type="ECO:0000313" key="9">
    <source>
        <dbReference type="EMBL" id="CAG90757.2"/>
    </source>
</evidence>
<dbReference type="KEGG" id="dha:DEHA2G16522g"/>
<dbReference type="Gene3D" id="3.30.40.10">
    <property type="entry name" value="Zinc/RING finger domain, C3HC4 (zinc finger)"/>
    <property type="match status" value="1"/>
</dbReference>
<evidence type="ECO:0000256" key="1">
    <source>
        <dbReference type="ARBA" id="ARBA00004123"/>
    </source>
</evidence>
<dbReference type="SUPFAM" id="SSF57903">
    <property type="entry name" value="FYVE/PHD zinc finger"/>
    <property type="match status" value="1"/>
</dbReference>
<feature type="compositionally biased region" description="Basic and acidic residues" evidence="7">
    <location>
        <begin position="14"/>
        <end position="31"/>
    </location>
</feature>
<feature type="region of interest" description="Disordered" evidence="7">
    <location>
        <begin position="1"/>
        <end position="96"/>
    </location>
</feature>
<evidence type="ECO:0000256" key="4">
    <source>
        <dbReference type="ARBA" id="ARBA00022833"/>
    </source>
</evidence>
<evidence type="ECO:0000256" key="5">
    <source>
        <dbReference type="ARBA" id="ARBA00023242"/>
    </source>
</evidence>
<keyword evidence="2" id="KW-0479">Metal-binding</keyword>
<accession>Q6BHR2</accession>
<dbReference type="EMBL" id="CR382139">
    <property type="protein sequence ID" value="CAG90757.2"/>
    <property type="molecule type" value="Genomic_DNA"/>
</dbReference>
<dbReference type="OrthoDB" id="436852at2759"/>
<proteinExistence type="predicted"/>
<evidence type="ECO:0000313" key="10">
    <source>
        <dbReference type="Proteomes" id="UP000000599"/>
    </source>
</evidence>
<dbReference type="Proteomes" id="UP000000599">
    <property type="component" value="Chromosome G"/>
</dbReference>
<sequence length="474" mass="55176">MDIYSEVQEMSTSLHEHIKSPPEDNKTKLKDLSASTSTLDKGLSGNMENEQGKKRRSASPAISNKEFKKNKLEKEDSQDDYSGSPSGLSNRYPTEEIEDESYEEIAKQYKKFSNAPKFNLNSEELFCICRKPDYGGELMISCDNCDEWFHFKCMKLNEDHSKLIAKFYCKFCRWKGISSTKWKRKCRLDWCWEPIRADSKSKYCCDEHGVTFIKENLLRKTGINDLNPTDIKSIFNYCISSGNSYKNLVQLGSDFPELPEISSLKEDGSDISQLPGDLENRLTKINSNLDRINSITDLCKLKSDYLLKIKEKIKIINERLQASYQDEEQVEKCEESLKSKRSTKESKSKKSKKFDLCCYDKSLNQGIQTDVQSKNAFEKFINSADIYTDYKEQIDSLISFYRDNMDDIDSNSLFNNSMCIQDKRKCPRHNGWWNLINDELVKRFNELSLTAKKLEDEKLMILRNYSIKIYESRT</sequence>
<comment type="subcellular location">
    <subcellularLocation>
        <location evidence="1">Nucleus</location>
    </subcellularLocation>
</comment>
<dbReference type="OMA" id="SEELFCI"/>
<dbReference type="PROSITE" id="PS50016">
    <property type="entry name" value="ZF_PHD_2"/>
    <property type="match status" value="1"/>
</dbReference>
<dbReference type="HOGENOM" id="CLU_045707_0_0_1"/>
<dbReference type="GO" id="GO:0008270">
    <property type="term" value="F:zinc ion binding"/>
    <property type="evidence" value="ECO:0007669"/>
    <property type="project" value="UniProtKB-KW"/>
</dbReference>
<name>Q6BHR2_DEBHA</name>
<dbReference type="PANTHER" id="PTHR46174:SF1">
    <property type="entry name" value="CXXC-TYPE ZINC FINGER PROTEIN 1"/>
    <property type="match status" value="1"/>
</dbReference>
<feature type="domain" description="PHD-type" evidence="8">
    <location>
        <begin position="124"/>
        <end position="175"/>
    </location>
</feature>
<keyword evidence="10" id="KW-1185">Reference proteome</keyword>
<dbReference type="VEuPathDB" id="FungiDB:DEHA2G16522g"/>
<dbReference type="Pfam" id="PF00628">
    <property type="entry name" value="PHD"/>
    <property type="match status" value="1"/>
</dbReference>
<evidence type="ECO:0000256" key="3">
    <source>
        <dbReference type="ARBA" id="ARBA00022771"/>
    </source>
</evidence>
<feature type="compositionally biased region" description="Polar residues" evidence="7">
    <location>
        <begin position="80"/>
        <end position="92"/>
    </location>
</feature>
<dbReference type="PANTHER" id="PTHR46174">
    <property type="entry name" value="CXXC-TYPE ZINC FINGER PROTEIN 1"/>
    <property type="match status" value="1"/>
</dbReference>
<dbReference type="InterPro" id="IPR037869">
    <property type="entry name" value="Spp1/CFP1"/>
</dbReference>
<dbReference type="GO" id="GO:0045893">
    <property type="term" value="P:positive regulation of DNA-templated transcription"/>
    <property type="evidence" value="ECO:0007669"/>
    <property type="project" value="TreeGrafter"/>
</dbReference>
<organism evidence="9 10">
    <name type="scientific">Debaryomyces hansenii (strain ATCC 36239 / CBS 767 / BCRC 21394 / JCM 1990 / NBRC 0083 / IGC 2968)</name>
    <name type="common">Yeast</name>
    <name type="synonym">Torulaspora hansenii</name>
    <dbReference type="NCBI Taxonomy" id="284592"/>
    <lineage>
        <taxon>Eukaryota</taxon>
        <taxon>Fungi</taxon>
        <taxon>Dikarya</taxon>
        <taxon>Ascomycota</taxon>
        <taxon>Saccharomycotina</taxon>
        <taxon>Pichiomycetes</taxon>
        <taxon>Debaryomycetaceae</taxon>
        <taxon>Debaryomyces</taxon>
    </lineage>
</organism>
<dbReference type="AlphaFoldDB" id="Q6BHR2"/>
<keyword evidence="4" id="KW-0862">Zinc</keyword>
<dbReference type="STRING" id="284592.Q6BHR2"/>
<dbReference type="InterPro" id="IPR019787">
    <property type="entry name" value="Znf_PHD-finger"/>
</dbReference>
<dbReference type="InterPro" id="IPR013083">
    <property type="entry name" value="Znf_RING/FYVE/PHD"/>
</dbReference>
<dbReference type="RefSeq" id="XP_462259.2">
    <property type="nucleotide sequence ID" value="XM_462259.1"/>
</dbReference>